<dbReference type="SUPFAM" id="SSF52266">
    <property type="entry name" value="SGNH hydrolase"/>
    <property type="match status" value="1"/>
</dbReference>
<dbReference type="InterPro" id="IPR052940">
    <property type="entry name" value="Carb_Esterase_6"/>
</dbReference>
<dbReference type="STRING" id="636.AAW15_11885"/>
<protein>
    <recommendedName>
        <fullName evidence="2">Sialate O-acetylesterase domain-containing protein</fullName>
    </recommendedName>
</protein>
<evidence type="ECO:0000259" key="2">
    <source>
        <dbReference type="Pfam" id="PF03629"/>
    </source>
</evidence>
<accession>A0A2A7U563</accession>
<dbReference type="RefSeq" id="WP_098143381.1">
    <property type="nucleotide sequence ID" value="NZ_PDDV01000013.1"/>
</dbReference>
<dbReference type="AlphaFoldDB" id="A0A2A7U563"/>
<evidence type="ECO:0000313" key="3">
    <source>
        <dbReference type="EMBL" id="PEH73421.1"/>
    </source>
</evidence>
<sequence>MTTQPTGSVDNVTIAPTTPRYYYVLPIAGQSNAMAYGEGMPLPDTLDAPHPRIKQLARRATETPYGPPCHYNQVIALDHCPHDVQDMSRFTHPHADARRGEYGCVAQALHIGKTLLPYLPAEAGILIVPCARGGSAFTQGNLGAYHPARGATADACRWGVATPLYQDLRDRTRAALRHNPDNRLLAVIWMQGEFDLTTAEYAHQPALFQAMVARFRADMADMAPQMAGGRADRVPWICGDTCAYWQTTYPRQYATIYGAYRHCPLPALHFVPLMYDAQGMATPSNAPADDPDNPAMHYYGAASRDASNWTTALRAAHFSAPARRSLIPERLVAAILRHALLPAETTGG</sequence>
<dbReference type="InterPro" id="IPR036514">
    <property type="entry name" value="SGNH_hydro_sf"/>
</dbReference>
<keyword evidence="1" id="KW-0378">Hydrolase</keyword>
<dbReference type="Proteomes" id="UP000219788">
    <property type="component" value="Unassembled WGS sequence"/>
</dbReference>
<dbReference type="PANTHER" id="PTHR31988">
    <property type="entry name" value="ESTERASE, PUTATIVE (DUF303)-RELATED"/>
    <property type="match status" value="1"/>
</dbReference>
<dbReference type="Pfam" id="PF03629">
    <property type="entry name" value="SASA"/>
    <property type="match status" value="1"/>
</dbReference>
<dbReference type="Gene3D" id="3.40.50.1110">
    <property type="entry name" value="SGNH hydrolase"/>
    <property type="match status" value="1"/>
</dbReference>
<reference evidence="4" key="1">
    <citation type="submission" date="2017-09" db="EMBL/GenBank/DDBJ databases">
        <title>FDA dAtabase for Regulatory Grade micrObial Sequences (FDA-ARGOS): Supporting development and validation of Infectious Disease Dx tests.</title>
        <authorList>
            <person name="Goldberg B."/>
            <person name="Campos J."/>
            <person name="Tallon L."/>
            <person name="Sadzewicz L."/>
            <person name="Ott S."/>
            <person name="Zhao X."/>
            <person name="Nagaraj S."/>
            <person name="Vavikolanu K."/>
            <person name="Aluvathingal J."/>
            <person name="Nadendla S."/>
            <person name="Geyer C."/>
            <person name="Sichtig H."/>
        </authorList>
    </citation>
    <scope>NUCLEOTIDE SEQUENCE [LARGE SCALE GENOMIC DNA]</scope>
    <source>
        <strain evidence="4">FDAARGOS_370</strain>
    </source>
</reference>
<dbReference type="OrthoDB" id="6936458at2"/>
<dbReference type="PANTHER" id="PTHR31988:SF19">
    <property type="entry name" value="9-O-ACETYL-N-ACETYLNEURAMINIC ACID DEACETYLASE-RELATED"/>
    <property type="match status" value="1"/>
</dbReference>
<evidence type="ECO:0000256" key="1">
    <source>
        <dbReference type="ARBA" id="ARBA00022801"/>
    </source>
</evidence>
<name>A0A2A7U563_EDWTA</name>
<gene>
    <name evidence="3" type="ORF">CRM76_16540</name>
</gene>
<feature type="domain" description="Sialate O-acetylesterase" evidence="2">
    <location>
        <begin position="27"/>
        <end position="220"/>
    </location>
</feature>
<organism evidence="3 4">
    <name type="scientific">Edwardsiella tarda</name>
    <dbReference type="NCBI Taxonomy" id="636"/>
    <lineage>
        <taxon>Bacteria</taxon>
        <taxon>Pseudomonadati</taxon>
        <taxon>Pseudomonadota</taxon>
        <taxon>Gammaproteobacteria</taxon>
        <taxon>Enterobacterales</taxon>
        <taxon>Hafniaceae</taxon>
        <taxon>Edwardsiella</taxon>
    </lineage>
</organism>
<dbReference type="GO" id="GO:0016788">
    <property type="term" value="F:hydrolase activity, acting on ester bonds"/>
    <property type="evidence" value="ECO:0007669"/>
    <property type="project" value="UniProtKB-ARBA"/>
</dbReference>
<dbReference type="InterPro" id="IPR005181">
    <property type="entry name" value="SASA"/>
</dbReference>
<dbReference type="EMBL" id="PDDV01000013">
    <property type="protein sequence ID" value="PEH73421.1"/>
    <property type="molecule type" value="Genomic_DNA"/>
</dbReference>
<evidence type="ECO:0000313" key="4">
    <source>
        <dbReference type="Proteomes" id="UP000219788"/>
    </source>
</evidence>
<proteinExistence type="predicted"/>
<comment type="caution">
    <text evidence="3">The sequence shown here is derived from an EMBL/GenBank/DDBJ whole genome shotgun (WGS) entry which is preliminary data.</text>
</comment>